<dbReference type="PROSITE" id="PS51634">
    <property type="entry name" value="CRC"/>
    <property type="match status" value="1"/>
</dbReference>
<feature type="region of interest" description="Disordered" evidence="4">
    <location>
        <begin position="40"/>
        <end position="59"/>
    </location>
</feature>
<dbReference type="Proteomes" id="UP001327560">
    <property type="component" value="Chromosome 8"/>
</dbReference>
<dbReference type="InterPro" id="IPR028307">
    <property type="entry name" value="Lin-54_fam"/>
</dbReference>
<dbReference type="SMART" id="SM01114">
    <property type="entry name" value="CXC"/>
    <property type="match status" value="2"/>
</dbReference>
<reference evidence="6 7" key="1">
    <citation type="submission" date="2023-10" db="EMBL/GenBank/DDBJ databases">
        <title>Chromosome-scale genome assembly provides insights into flower coloration mechanisms of Canna indica.</title>
        <authorList>
            <person name="Li C."/>
        </authorList>
    </citation>
    <scope>NUCLEOTIDE SEQUENCE [LARGE SCALE GENOMIC DNA]</scope>
    <source>
        <tissue evidence="6">Flower</tissue>
    </source>
</reference>
<feature type="compositionally biased region" description="Low complexity" evidence="4">
    <location>
        <begin position="46"/>
        <end position="59"/>
    </location>
</feature>
<evidence type="ECO:0000313" key="6">
    <source>
        <dbReference type="EMBL" id="WOL17055.1"/>
    </source>
</evidence>
<keyword evidence="7" id="KW-1185">Reference proteome</keyword>
<name>A0AAQ3QQT2_9LILI</name>
<organism evidence="6 7">
    <name type="scientific">Canna indica</name>
    <name type="common">Indian-shot</name>
    <dbReference type="NCBI Taxonomy" id="4628"/>
    <lineage>
        <taxon>Eukaryota</taxon>
        <taxon>Viridiplantae</taxon>
        <taxon>Streptophyta</taxon>
        <taxon>Embryophyta</taxon>
        <taxon>Tracheophyta</taxon>
        <taxon>Spermatophyta</taxon>
        <taxon>Magnoliopsida</taxon>
        <taxon>Liliopsida</taxon>
        <taxon>Zingiberales</taxon>
        <taxon>Cannaceae</taxon>
        <taxon>Canna</taxon>
    </lineage>
</organism>
<feature type="compositionally biased region" description="Polar residues" evidence="4">
    <location>
        <begin position="366"/>
        <end position="375"/>
    </location>
</feature>
<dbReference type="GO" id="GO:0006355">
    <property type="term" value="P:regulation of DNA-templated transcription"/>
    <property type="evidence" value="ECO:0007669"/>
    <property type="project" value="TreeGrafter"/>
</dbReference>
<accession>A0AAQ3QQT2</accession>
<comment type="subcellular location">
    <subcellularLocation>
        <location evidence="1">Nucleus</location>
    </subcellularLocation>
</comment>
<feature type="domain" description="CRC" evidence="5">
    <location>
        <begin position="84"/>
        <end position="208"/>
    </location>
</feature>
<feature type="region of interest" description="Disordered" evidence="4">
    <location>
        <begin position="477"/>
        <end position="524"/>
    </location>
</feature>
<evidence type="ECO:0000256" key="4">
    <source>
        <dbReference type="SAM" id="MobiDB-lite"/>
    </source>
</evidence>
<keyword evidence="3" id="KW-0539">Nucleus</keyword>
<proteinExistence type="inferred from homology"/>
<dbReference type="InterPro" id="IPR033467">
    <property type="entry name" value="Tesmin/TSO1-like_CXC"/>
</dbReference>
<feature type="compositionally biased region" description="Basic and acidic residues" evidence="4">
    <location>
        <begin position="386"/>
        <end position="396"/>
    </location>
</feature>
<evidence type="ECO:0000256" key="3">
    <source>
        <dbReference type="ARBA" id="ARBA00023242"/>
    </source>
</evidence>
<evidence type="ECO:0000313" key="7">
    <source>
        <dbReference type="Proteomes" id="UP001327560"/>
    </source>
</evidence>
<feature type="compositionally biased region" description="Basic and acidic residues" evidence="4">
    <location>
        <begin position="348"/>
        <end position="365"/>
    </location>
</feature>
<dbReference type="EMBL" id="CP136897">
    <property type="protein sequence ID" value="WOL17055.1"/>
    <property type="molecule type" value="Genomic_DNA"/>
</dbReference>
<protein>
    <submittedName>
        <fullName evidence="6">Protein tesmin/TSO1-like CXC 5 isoform X1</fullName>
    </submittedName>
</protein>
<comment type="similarity">
    <text evidence="2">Belongs to the lin-54 family.</text>
</comment>
<feature type="compositionally biased region" description="Polar residues" evidence="4">
    <location>
        <begin position="515"/>
        <end position="524"/>
    </location>
</feature>
<dbReference type="InterPro" id="IPR005172">
    <property type="entry name" value="CRC"/>
</dbReference>
<feature type="compositionally biased region" description="Polar residues" evidence="4">
    <location>
        <begin position="494"/>
        <end position="503"/>
    </location>
</feature>
<feature type="region of interest" description="Disordered" evidence="4">
    <location>
        <begin position="348"/>
        <end position="412"/>
    </location>
</feature>
<dbReference type="Pfam" id="PF03638">
    <property type="entry name" value="TCR"/>
    <property type="match status" value="2"/>
</dbReference>
<dbReference type="PANTHER" id="PTHR12446:SF34">
    <property type="entry name" value="PROTEIN LIN-54 HOMOLOG"/>
    <property type="match status" value="1"/>
</dbReference>
<evidence type="ECO:0000256" key="1">
    <source>
        <dbReference type="ARBA" id="ARBA00004123"/>
    </source>
</evidence>
<dbReference type="GO" id="GO:0005634">
    <property type="term" value="C:nucleus"/>
    <property type="evidence" value="ECO:0007669"/>
    <property type="project" value="UniProtKB-SubCell"/>
</dbReference>
<evidence type="ECO:0000256" key="2">
    <source>
        <dbReference type="ARBA" id="ARBA00007267"/>
    </source>
</evidence>
<evidence type="ECO:0000259" key="5">
    <source>
        <dbReference type="PROSITE" id="PS51634"/>
    </source>
</evidence>
<sequence>MELAKHLAASASSGFPPKKLVGHLDFSSVRAPPAAASVSIEHNTLQSQHQQQQPLSIQSPFPVKLESPEVRKRPIYETKGGIPRKKNCNCKNSRCLKLYCECFASGVYCNGCNCKNCFNNIGNEAARHDAIEATLERNPNAFRPKIEGSPHATRKIKDEAGGVPLVGKHTKGCHCKKSGCLKKYCECFQAKIPCSDNCKCMDCKNIEGNEERKTLFDGNHGRMLFLQQANAALIGAIGPSGFTSQSFKRKRNQDPFTNTSGKNQAIHRLAHRQQANHPKTLGTVSISSPVSHAINPIRLVPAKVTYRSLLADVVQPEYIGDFCQHLVVLSEQVAQSFADRKIEDTPLEKNDRVKSSIVSSDHDGNQRPNDPSIQLASAHDCSTRLPTERMKAKESELDSDGQQKWQRPRSPGTLALMCDEKDTLFMTTQDAETSLASHFNQSIPEICAEQERYVLMEFRSCLQKIISYGSMKEEEYASMSGKLEAPGFQESQKRNLSPTTQDAAEQPPTSAPVLANSNKHQPVA</sequence>
<dbReference type="PANTHER" id="PTHR12446">
    <property type="entry name" value="TESMIN/TSO1-RELATED"/>
    <property type="match status" value="1"/>
</dbReference>
<dbReference type="AlphaFoldDB" id="A0AAQ3QQT2"/>
<gene>
    <name evidence="6" type="ORF">Cni_G25844</name>
</gene>